<name>A0AAW0CRM7_9AGAR</name>
<evidence type="ECO:0000313" key="2">
    <source>
        <dbReference type="Proteomes" id="UP001362999"/>
    </source>
</evidence>
<comment type="caution">
    <text evidence="1">The sequence shown here is derived from an EMBL/GenBank/DDBJ whole genome shotgun (WGS) entry which is preliminary data.</text>
</comment>
<organism evidence="1 2">
    <name type="scientific">Favolaschia claudopus</name>
    <dbReference type="NCBI Taxonomy" id="2862362"/>
    <lineage>
        <taxon>Eukaryota</taxon>
        <taxon>Fungi</taxon>
        <taxon>Dikarya</taxon>
        <taxon>Basidiomycota</taxon>
        <taxon>Agaricomycotina</taxon>
        <taxon>Agaricomycetes</taxon>
        <taxon>Agaricomycetidae</taxon>
        <taxon>Agaricales</taxon>
        <taxon>Marasmiineae</taxon>
        <taxon>Mycenaceae</taxon>
        <taxon>Favolaschia</taxon>
    </lineage>
</organism>
<keyword evidence="2" id="KW-1185">Reference proteome</keyword>
<sequence>MQILNGRDRVAANPETFEALSAGKDAAYNGSRPLLDASTYNLLLNHWNWAYSPPYIHKSQQTYELLDAGVQVYPTRAVRLSHFEHKTRLFSTFTNHHGNSSISFRHPATGYKDFGFIRDVWSQSLQGQRKIFVIVEPHVGLVPVDFGKTPYGTRPRFQCFLVIEMSHIISHVPYLPRPAGTFGIDQAVTVLLPEHPTQSRMSTNAKLATDEEGICLTLLGFEVNPRLKPVDGQGRLREKYEGY</sequence>
<gene>
    <name evidence="1" type="ORF">R3P38DRAFT_3453467</name>
</gene>
<evidence type="ECO:0000313" key="1">
    <source>
        <dbReference type="EMBL" id="KAK7041210.1"/>
    </source>
</evidence>
<proteinExistence type="predicted"/>
<dbReference type="EMBL" id="JAWWNJ010000014">
    <property type="protein sequence ID" value="KAK7041210.1"/>
    <property type="molecule type" value="Genomic_DNA"/>
</dbReference>
<reference evidence="1 2" key="1">
    <citation type="journal article" date="2024" name="J Genomics">
        <title>Draft genome sequencing and assembly of Favolaschia claudopus CIRM-BRFM 2984 isolated from oak limbs.</title>
        <authorList>
            <person name="Navarro D."/>
            <person name="Drula E."/>
            <person name="Chaduli D."/>
            <person name="Cazenave R."/>
            <person name="Ahrendt S."/>
            <person name="Wang J."/>
            <person name="Lipzen A."/>
            <person name="Daum C."/>
            <person name="Barry K."/>
            <person name="Grigoriev I.V."/>
            <person name="Favel A."/>
            <person name="Rosso M.N."/>
            <person name="Martin F."/>
        </authorList>
    </citation>
    <scope>NUCLEOTIDE SEQUENCE [LARGE SCALE GENOMIC DNA]</scope>
    <source>
        <strain evidence="1 2">CIRM-BRFM 2984</strain>
    </source>
</reference>
<dbReference type="Proteomes" id="UP001362999">
    <property type="component" value="Unassembled WGS sequence"/>
</dbReference>
<dbReference type="AlphaFoldDB" id="A0AAW0CRM7"/>
<accession>A0AAW0CRM7</accession>
<protein>
    <submittedName>
        <fullName evidence="1">Uncharacterized protein</fullName>
    </submittedName>
</protein>